<feature type="domain" description="RsbT co-antagonist protein RsbRD N-terminal" evidence="3">
    <location>
        <begin position="33"/>
        <end position="166"/>
    </location>
</feature>
<dbReference type="PANTHER" id="PTHR33744:SF1">
    <property type="entry name" value="DNA-BINDING TRANSCRIPTIONAL ACTIVATOR ADER"/>
    <property type="match status" value="1"/>
</dbReference>
<dbReference type="EMBL" id="CP059399">
    <property type="protein sequence ID" value="QLY28888.1"/>
    <property type="molecule type" value="Genomic_DNA"/>
</dbReference>
<sequence length="828" mass="89903">MTADADVLEWLTGFCARSATPDQIELLTSLVDEATIAAVASHLADDTELRAEARALWRAQWQGFLSALALRIFEVCPPAELAALARATVVRGLGLDVVTSVVQVGKRTVWNYLVAVLEAEIADPELRGRALVLIWNRATEWMDESLEAWLRHHADELDRDRSGDRASRTVFAILRGEDVDGVAAETELRHPLALPQTALVLSAEAEPEPGQDLSELLSKLAAAVGSPALLVDRGPREAWAWVVTDGPVRLPGTCLPHVPGLRLAVGNTAAGVAGMRRSHRQARAARRVQPGAAVVHYADVEAVCLATGDGSVSAMRELARRELGALTHPDEATTRIRETLTAHVTSGAETATTAGLLGVHPNSVRYRLRQAEALIGHPLTERTLELELALRFLSEYSAEGAVPYPVADPGLADSAVRRLPPLPASREVRAVLASFAARHRDSEETRRVVAAVDERIRACLPQLPDDAGLLSALAASTRANWIGFATAVEREPFQVRPPEAALDWGRTLARRNLDSDTLVKVYRVGQRAVWGHVVDLLTREIPSSSLRSAVLVHLWDLAMEWLDTTHDAVVAAYHAERGRWREGALARRTALVRAVLRGETEDFSEASGRLAHPLHLHHTAFVAWLDAPVDQPDAVLDALAGRVATAFGAGRALTIPNGAEGLWGWLATARPVTAWPDLDLSGPRVRFAFGSCATGPDGFRRSHREALAAERIALTGTRRRRITRYRDVELVCLTTGDGDRAGLDILIDRELGALAAATEAATRLRETARLFLRHGGDVKAVADRLGLHANTVRYRIARAEELLGHPITERRAHVELALRGLEILGGNH</sequence>
<dbReference type="InterPro" id="IPR042070">
    <property type="entry name" value="PucR_C-HTH_sf"/>
</dbReference>
<dbReference type="AlphaFoldDB" id="A0A7D6Z7J9"/>
<evidence type="ECO:0000313" key="6">
    <source>
        <dbReference type="Proteomes" id="UP000515512"/>
    </source>
</evidence>
<accession>A0A7D6Z7J9</accession>
<comment type="similarity">
    <text evidence="1">Belongs to the CdaR family.</text>
</comment>
<feature type="domain" description="RsbT co-antagonist protein RsbRD N-terminal" evidence="3">
    <location>
        <begin position="448"/>
        <end position="588"/>
    </location>
</feature>
<proteinExistence type="inferred from homology"/>
<name>A0A7D6Z7J9_9NOCA</name>
<dbReference type="InterPro" id="IPR025736">
    <property type="entry name" value="PucR_C-HTH_dom"/>
</dbReference>
<evidence type="ECO:0000259" key="4">
    <source>
        <dbReference type="Pfam" id="PF17853"/>
    </source>
</evidence>
<dbReference type="PANTHER" id="PTHR33744">
    <property type="entry name" value="CARBOHYDRATE DIACID REGULATOR"/>
    <property type="match status" value="1"/>
</dbReference>
<evidence type="ECO:0000313" key="5">
    <source>
        <dbReference type="EMBL" id="QLY28888.1"/>
    </source>
</evidence>
<feature type="domain" description="CdaR GGDEF-like" evidence="4">
    <location>
        <begin position="600"/>
        <end position="711"/>
    </location>
</feature>
<evidence type="ECO:0000256" key="1">
    <source>
        <dbReference type="ARBA" id="ARBA00006754"/>
    </source>
</evidence>
<feature type="domain" description="PucR C-terminal helix-turn-helix" evidence="2">
    <location>
        <begin position="337"/>
        <end position="391"/>
    </location>
</feature>
<dbReference type="InterPro" id="IPR051448">
    <property type="entry name" value="CdaR-like_regulators"/>
</dbReference>
<feature type="domain" description="PucR C-terminal helix-turn-helix" evidence="2">
    <location>
        <begin position="764"/>
        <end position="819"/>
    </location>
</feature>
<dbReference type="RefSeq" id="WP_181580094.1">
    <property type="nucleotide sequence ID" value="NZ_CP059399.1"/>
</dbReference>
<dbReference type="InterPro" id="IPR041522">
    <property type="entry name" value="CdaR_GGDEF"/>
</dbReference>
<evidence type="ECO:0000259" key="2">
    <source>
        <dbReference type="Pfam" id="PF13556"/>
    </source>
</evidence>
<dbReference type="KEGG" id="nhu:H0264_26650"/>
<dbReference type="Gene3D" id="1.10.10.2840">
    <property type="entry name" value="PucR C-terminal helix-turn-helix domain"/>
    <property type="match status" value="2"/>
</dbReference>
<protein>
    <submittedName>
        <fullName evidence="5">Helix-turn-helix domain-containing protein</fullName>
    </submittedName>
</protein>
<evidence type="ECO:0000259" key="3">
    <source>
        <dbReference type="Pfam" id="PF14361"/>
    </source>
</evidence>
<dbReference type="Pfam" id="PF17853">
    <property type="entry name" value="GGDEF_2"/>
    <property type="match status" value="2"/>
</dbReference>
<dbReference type="InterPro" id="IPR025751">
    <property type="entry name" value="RsbRD_N_dom"/>
</dbReference>
<dbReference type="Proteomes" id="UP000515512">
    <property type="component" value="Chromosome"/>
</dbReference>
<dbReference type="Pfam" id="PF13556">
    <property type="entry name" value="HTH_30"/>
    <property type="match status" value="2"/>
</dbReference>
<dbReference type="Pfam" id="PF14361">
    <property type="entry name" value="RsbRD_N"/>
    <property type="match status" value="2"/>
</dbReference>
<gene>
    <name evidence="5" type="ORF">H0264_26650</name>
</gene>
<organism evidence="5 6">
    <name type="scientific">Nocardia huaxiensis</name>
    <dbReference type="NCBI Taxonomy" id="2755382"/>
    <lineage>
        <taxon>Bacteria</taxon>
        <taxon>Bacillati</taxon>
        <taxon>Actinomycetota</taxon>
        <taxon>Actinomycetes</taxon>
        <taxon>Mycobacteriales</taxon>
        <taxon>Nocardiaceae</taxon>
        <taxon>Nocardia</taxon>
    </lineage>
</organism>
<reference evidence="5 6" key="1">
    <citation type="submission" date="2020-07" db="EMBL/GenBank/DDBJ databases">
        <authorList>
            <person name="Zhuang K."/>
            <person name="Ran Y."/>
        </authorList>
    </citation>
    <scope>NUCLEOTIDE SEQUENCE [LARGE SCALE GENOMIC DNA]</scope>
    <source>
        <strain evidence="5 6">WCH-YHL-001</strain>
    </source>
</reference>
<feature type="domain" description="CdaR GGDEF-like" evidence="4">
    <location>
        <begin position="184"/>
        <end position="288"/>
    </location>
</feature>
<keyword evidence="6" id="KW-1185">Reference proteome</keyword>